<feature type="non-terminal residue" evidence="2">
    <location>
        <position position="197"/>
    </location>
</feature>
<dbReference type="EMBL" id="JAAAHW010003859">
    <property type="protein sequence ID" value="KAF9980356.1"/>
    <property type="molecule type" value="Genomic_DNA"/>
</dbReference>
<organism evidence="2 3">
    <name type="scientific">Modicella reniformis</name>
    <dbReference type="NCBI Taxonomy" id="1440133"/>
    <lineage>
        <taxon>Eukaryota</taxon>
        <taxon>Fungi</taxon>
        <taxon>Fungi incertae sedis</taxon>
        <taxon>Mucoromycota</taxon>
        <taxon>Mortierellomycotina</taxon>
        <taxon>Mortierellomycetes</taxon>
        <taxon>Mortierellales</taxon>
        <taxon>Mortierellaceae</taxon>
        <taxon>Modicella</taxon>
    </lineage>
</organism>
<evidence type="ECO:0000256" key="1">
    <source>
        <dbReference type="SAM" id="MobiDB-lite"/>
    </source>
</evidence>
<gene>
    <name evidence="2" type="ORF">BGZ65_005197</name>
</gene>
<proteinExistence type="predicted"/>
<feature type="compositionally biased region" description="Polar residues" evidence="1">
    <location>
        <begin position="29"/>
        <end position="41"/>
    </location>
</feature>
<accession>A0A9P6M8M0</accession>
<comment type="caution">
    <text evidence="2">The sequence shown here is derived from an EMBL/GenBank/DDBJ whole genome shotgun (WGS) entry which is preliminary data.</text>
</comment>
<feature type="region of interest" description="Disordered" evidence="1">
    <location>
        <begin position="1"/>
        <end position="58"/>
    </location>
</feature>
<sequence>FPKNEEDKDKEEKEEEEEDEEDEDKENQDNNSPRSMTSVGTGLNGGDDLNSGASFAEGRRDPTMDVMALKDSVMTNTFFGNDSVALDLVSSLSIFGGDFTTFVRHGHATSEEDSTSTSVNVDHMQQELAHYELLQMDALDQHGQPTLGLLTEAAPPSRRPIRLRMLNLIMRRNRNPTQIYMTKKFMMIQQEQYWILS</sequence>
<feature type="compositionally biased region" description="Basic and acidic residues" evidence="1">
    <location>
        <begin position="1"/>
        <end position="11"/>
    </location>
</feature>
<reference evidence="2" key="1">
    <citation type="journal article" date="2020" name="Fungal Divers.">
        <title>Resolving the Mortierellaceae phylogeny through synthesis of multi-gene phylogenetics and phylogenomics.</title>
        <authorList>
            <person name="Vandepol N."/>
            <person name="Liber J."/>
            <person name="Desiro A."/>
            <person name="Na H."/>
            <person name="Kennedy M."/>
            <person name="Barry K."/>
            <person name="Grigoriev I.V."/>
            <person name="Miller A.N."/>
            <person name="O'Donnell K."/>
            <person name="Stajich J.E."/>
            <person name="Bonito G."/>
        </authorList>
    </citation>
    <scope>NUCLEOTIDE SEQUENCE</scope>
    <source>
        <strain evidence="2">MES-2147</strain>
    </source>
</reference>
<name>A0A9P6M8M0_9FUNG</name>
<feature type="compositionally biased region" description="Acidic residues" evidence="1">
    <location>
        <begin position="12"/>
        <end position="26"/>
    </location>
</feature>
<dbReference type="Proteomes" id="UP000749646">
    <property type="component" value="Unassembled WGS sequence"/>
</dbReference>
<evidence type="ECO:0000313" key="3">
    <source>
        <dbReference type="Proteomes" id="UP000749646"/>
    </source>
</evidence>
<keyword evidence="3" id="KW-1185">Reference proteome</keyword>
<dbReference type="AlphaFoldDB" id="A0A9P6M8M0"/>
<protein>
    <submittedName>
        <fullName evidence="2">Uncharacterized protein</fullName>
    </submittedName>
</protein>
<evidence type="ECO:0000313" key="2">
    <source>
        <dbReference type="EMBL" id="KAF9980356.1"/>
    </source>
</evidence>